<comment type="caution">
    <text evidence="1">The sequence shown here is derived from an EMBL/GenBank/DDBJ whole genome shotgun (WGS) entry which is preliminary data.</text>
</comment>
<protein>
    <submittedName>
        <fullName evidence="1">Uncharacterized protein</fullName>
    </submittedName>
</protein>
<organism evidence="1 2">
    <name type="scientific">Microbacterium istanbulense</name>
    <dbReference type="NCBI Taxonomy" id="3122049"/>
    <lineage>
        <taxon>Bacteria</taxon>
        <taxon>Bacillati</taxon>
        <taxon>Actinomycetota</taxon>
        <taxon>Actinomycetes</taxon>
        <taxon>Micrococcales</taxon>
        <taxon>Microbacteriaceae</taxon>
        <taxon>Microbacterium</taxon>
    </lineage>
</organism>
<sequence length="141" mass="16174">MVDIITTLTFELKHMVATKETRVVVELPEGADALRDLFTRELSARWPEDDRHFEIDLQYARTAANRLRGLGFTEVEVRPSDPRLPLAEIVDKASALATERVPWTVSAVEILEERTTHIMDSELERMELRGTFVARVTQVRL</sequence>
<dbReference type="RefSeq" id="WP_337317409.1">
    <property type="nucleotide sequence ID" value="NZ_JBBDGN010000002.1"/>
</dbReference>
<evidence type="ECO:0000313" key="1">
    <source>
        <dbReference type="EMBL" id="MEJ1090699.1"/>
    </source>
</evidence>
<name>A0ABU8LH87_9MICO</name>
<evidence type="ECO:0000313" key="2">
    <source>
        <dbReference type="Proteomes" id="UP001366085"/>
    </source>
</evidence>
<dbReference type="EMBL" id="JBBDGN010000002">
    <property type="protein sequence ID" value="MEJ1090699.1"/>
    <property type="molecule type" value="Genomic_DNA"/>
</dbReference>
<accession>A0ABU8LH87</accession>
<reference evidence="1 2" key="1">
    <citation type="submission" date="2024-02" db="EMBL/GenBank/DDBJ databases">
        <authorList>
            <person name="Saticioglu I.B."/>
        </authorList>
    </citation>
    <scope>NUCLEOTIDE SEQUENCE [LARGE SCALE GENOMIC DNA]</scope>
    <source>
        <strain evidence="1 2">Mu-43</strain>
    </source>
</reference>
<keyword evidence="2" id="KW-1185">Reference proteome</keyword>
<gene>
    <name evidence="1" type="ORF">WDU93_03250</name>
</gene>
<dbReference type="Proteomes" id="UP001366085">
    <property type="component" value="Unassembled WGS sequence"/>
</dbReference>
<proteinExistence type="predicted"/>